<dbReference type="PANTHER" id="PTHR48041:SF139">
    <property type="entry name" value="PROTEIN SCARLET"/>
    <property type="match status" value="1"/>
</dbReference>
<protein>
    <recommendedName>
        <fullName evidence="10">ABC transporter domain-containing protein</fullName>
    </recommendedName>
</protein>
<dbReference type="InterPro" id="IPR050352">
    <property type="entry name" value="ABCG_transporters"/>
</dbReference>
<dbReference type="InterPro" id="IPR027417">
    <property type="entry name" value="P-loop_NTPase"/>
</dbReference>
<feature type="transmembrane region" description="Helical" evidence="9">
    <location>
        <begin position="661"/>
        <end position="683"/>
    </location>
</feature>
<keyword evidence="6" id="KW-0067">ATP-binding</keyword>
<dbReference type="InterPro" id="IPR013525">
    <property type="entry name" value="ABC2_TM"/>
</dbReference>
<dbReference type="GO" id="GO:0005886">
    <property type="term" value="C:plasma membrane"/>
    <property type="evidence" value="ECO:0007669"/>
    <property type="project" value="TreeGrafter"/>
</dbReference>
<dbReference type="InterPro" id="IPR017871">
    <property type="entry name" value="ABC_transporter-like_CS"/>
</dbReference>
<dbReference type="Pfam" id="PF19055">
    <property type="entry name" value="ABC2_membrane_7"/>
    <property type="match status" value="1"/>
</dbReference>
<dbReference type="GO" id="GO:0005524">
    <property type="term" value="F:ATP binding"/>
    <property type="evidence" value="ECO:0007669"/>
    <property type="project" value="UniProtKB-KW"/>
</dbReference>
<feature type="transmembrane region" description="Helical" evidence="9">
    <location>
        <begin position="403"/>
        <end position="424"/>
    </location>
</feature>
<feature type="domain" description="ABC transporter" evidence="10">
    <location>
        <begin position="62"/>
        <end position="316"/>
    </location>
</feature>
<accession>T1JXA7</accession>
<dbReference type="Gene3D" id="3.40.50.300">
    <property type="entry name" value="P-loop containing nucleotide triphosphate hydrolases"/>
    <property type="match status" value="1"/>
</dbReference>
<comment type="subcellular location">
    <subcellularLocation>
        <location evidence="1">Membrane</location>
        <topology evidence="1">Multi-pass membrane protein</topology>
    </subcellularLocation>
</comment>
<feature type="transmembrane region" description="Helical" evidence="9">
    <location>
        <begin position="436"/>
        <end position="459"/>
    </location>
</feature>
<dbReference type="KEGG" id="tut:107371729"/>
<dbReference type="EMBL" id="CAEY01000824">
    <property type="status" value="NOT_ANNOTATED_CDS"/>
    <property type="molecule type" value="Genomic_DNA"/>
</dbReference>
<keyword evidence="5" id="KW-0547">Nucleotide-binding</keyword>
<evidence type="ECO:0000256" key="8">
    <source>
        <dbReference type="ARBA" id="ARBA00023136"/>
    </source>
</evidence>
<evidence type="ECO:0000256" key="2">
    <source>
        <dbReference type="ARBA" id="ARBA00005814"/>
    </source>
</evidence>
<dbReference type="GO" id="GO:0016887">
    <property type="term" value="F:ATP hydrolysis activity"/>
    <property type="evidence" value="ECO:0007669"/>
    <property type="project" value="InterPro"/>
</dbReference>
<evidence type="ECO:0000259" key="10">
    <source>
        <dbReference type="PROSITE" id="PS50893"/>
    </source>
</evidence>
<dbReference type="Proteomes" id="UP000015104">
    <property type="component" value="Unassembled WGS sequence"/>
</dbReference>
<dbReference type="PROSITE" id="PS00211">
    <property type="entry name" value="ABC_TRANSPORTER_1"/>
    <property type="match status" value="1"/>
</dbReference>
<dbReference type="EnsemblMetazoa" id="tetur02g11270.1">
    <property type="protein sequence ID" value="tetur02g11270.1"/>
    <property type="gene ID" value="tetur02g11270"/>
</dbReference>
<keyword evidence="7 9" id="KW-1133">Transmembrane helix</keyword>
<reference evidence="12" key="1">
    <citation type="submission" date="2011-08" db="EMBL/GenBank/DDBJ databases">
        <authorList>
            <person name="Rombauts S."/>
        </authorList>
    </citation>
    <scope>NUCLEOTIDE SEQUENCE</scope>
    <source>
        <strain evidence="12">London</strain>
    </source>
</reference>
<gene>
    <name evidence="11" type="primary">107371729</name>
</gene>
<dbReference type="SUPFAM" id="SSF52540">
    <property type="entry name" value="P-loop containing nucleoside triphosphate hydrolases"/>
    <property type="match status" value="1"/>
</dbReference>
<evidence type="ECO:0000256" key="1">
    <source>
        <dbReference type="ARBA" id="ARBA00004141"/>
    </source>
</evidence>
<feature type="transmembrane region" description="Helical" evidence="9">
    <location>
        <begin position="544"/>
        <end position="566"/>
    </location>
</feature>
<keyword evidence="8 9" id="KW-0472">Membrane</keyword>
<keyword evidence="4 9" id="KW-0812">Transmembrane</keyword>
<evidence type="ECO:0000256" key="3">
    <source>
        <dbReference type="ARBA" id="ARBA00022448"/>
    </source>
</evidence>
<dbReference type="GO" id="GO:0140359">
    <property type="term" value="F:ABC-type transporter activity"/>
    <property type="evidence" value="ECO:0007669"/>
    <property type="project" value="InterPro"/>
</dbReference>
<evidence type="ECO:0000256" key="4">
    <source>
        <dbReference type="ARBA" id="ARBA00022692"/>
    </source>
</evidence>
<comment type="similarity">
    <text evidence="2">Belongs to the ABC transporter superfamily. ABCG family. Eye pigment precursor importer (TC 3.A.1.204) subfamily.</text>
</comment>
<dbReference type="PANTHER" id="PTHR48041">
    <property type="entry name" value="ABC TRANSPORTER G FAMILY MEMBER 28"/>
    <property type="match status" value="1"/>
</dbReference>
<dbReference type="AlphaFoldDB" id="T1JXA7"/>
<dbReference type="OrthoDB" id="6716308at2759"/>
<dbReference type="eggNOG" id="KOG0061">
    <property type="taxonomic scope" value="Eukaryota"/>
</dbReference>
<evidence type="ECO:0000256" key="5">
    <source>
        <dbReference type="ARBA" id="ARBA00022741"/>
    </source>
</evidence>
<feature type="transmembrane region" description="Helical" evidence="9">
    <location>
        <begin position="516"/>
        <end position="537"/>
    </location>
</feature>
<dbReference type="HOGENOM" id="CLU_000604_57_6_1"/>
<dbReference type="InterPro" id="IPR043926">
    <property type="entry name" value="ABCG_dom"/>
</dbReference>
<proteinExistence type="inferred from homology"/>
<evidence type="ECO:0000256" key="6">
    <source>
        <dbReference type="ARBA" id="ARBA00022840"/>
    </source>
</evidence>
<dbReference type="PROSITE" id="PS50893">
    <property type="entry name" value="ABC_TRANSPORTER_2"/>
    <property type="match status" value="1"/>
</dbReference>
<dbReference type="CDD" id="cd03213">
    <property type="entry name" value="ABCG_EPDR"/>
    <property type="match status" value="1"/>
</dbReference>
<evidence type="ECO:0000256" key="7">
    <source>
        <dbReference type="ARBA" id="ARBA00022989"/>
    </source>
</evidence>
<sequence length="689" mass="77334">MIRRDHQVFTVESSMIKGSGRYFVNPVFSHDEIVPVSNVFRQTINRCDRSLKRQSSFQPVTIEWQDLSVSVRPGRGLFKSKTSHNELIPIIKNVTGHVDSGHLLAIMGASGAGKTTFLNVLTGRNLRNLDVSGKVLLNGQIATADKMAACSAYVQQDDMFIGVLTVREHLIFQAHLRTSHSSDKEIRAKVDNVIFELGLKKIENYRIGSPGMNKSISGGEMKRLAFASEILTDPSILFCDEPTSGLDSFMAQSVVSVLRGMAATKRTILATIHQPSSQVFEMFDELLLLSQGRVAFMGSSADALIFFSRIGLRCPHNYNPADFYVQQLAIIPGREDECKRKVARICTKFSESSYAYRTKQESAPVGLKFGFKTQIDFSYKRGFFTQIKWVVWRSWLTNLRDPLLTFFRIAQTIFVALLLGVVYWKQEYTQEGIMNINGALFILLANITFTNVFAVVNTFCLELPIFIREYGNGLYSIAVYFLSKLLAELPYFVFLPFGFAAITYWMIGLYDDIQAFYLAAMVLVLIANVACGFGYFISCISKSATIGLSIAPPFIIPLMLFGGLFLNNKSIPSYLAWIKYLSWFYYGNEILVVNQWRKVTNITCDIPQSDDDLNSLVGSLMLNISDIREGLTNALPPGLGCTLDGKGVIQRLHFDEDNVTFNFIALGVLLVSFRVLAFIAITIRARLFR</sequence>
<dbReference type="InterPro" id="IPR003439">
    <property type="entry name" value="ABC_transporter-like_ATP-bd"/>
</dbReference>
<dbReference type="Pfam" id="PF01061">
    <property type="entry name" value="ABC2_membrane"/>
    <property type="match status" value="1"/>
</dbReference>
<evidence type="ECO:0000313" key="12">
    <source>
        <dbReference type="Proteomes" id="UP000015104"/>
    </source>
</evidence>
<dbReference type="Pfam" id="PF00005">
    <property type="entry name" value="ABC_tran"/>
    <property type="match status" value="1"/>
</dbReference>
<evidence type="ECO:0000256" key="9">
    <source>
        <dbReference type="SAM" id="Phobius"/>
    </source>
</evidence>
<evidence type="ECO:0000313" key="11">
    <source>
        <dbReference type="EnsemblMetazoa" id="tetur02g11270.1"/>
    </source>
</evidence>
<keyword evidence="12" id="KW-1185">Reference proteome</keyword>
<reference evidence="11" key="2">
    <citation type="submission" date="2015-06" db="UniProtKB">
        <authorList>
            <consortium name="EnsemblMetazoa"/>
        </authorList>
    </citation>
    <scope>IDENTIFICATION</scope>
</reference>
<name>T1JXA7_TETUR</name>
<keyword evidence="3" id="KW-0813">Transport</keyword>
<dbReference type="OMA" id="YANPWWA"/>
<dbReference type="InterPro" id="IPR003593">
    <property type="entry name" value="AAA+_ATPase"/>
</dbReference>
<organism evidence="11 12">
    <name type="scientific">Tetranychus urticae</name>
    <name type="common">Two-spotted spider mite</name>
    <dbReference type="NCBI Taxonomy" id="32264"/>
    <lineage>
        <taxon>Eukaryota</taxon>
        <taxon>Metazoa</taxon>
        <taxon>Ecdysozoa</taxon>
        <taxon>Arthropoda</taxon>
        <taxon>Chelicerata</taxon>
        <taxon>Arachnida</taxon>
        <taxon>Acari</taxon>
        <taxon>Acariformes</taxon>
        <taxon>Trombidiformes</taxon>
        <taxon>Prostigmata</taxon>
        <taxon>Eleutherengona</taxon>
        <taxon>Raphignathae</taxon>
        <taxon>Tetranychoidea</taxon>
        <taxon>Tetranychidae</taxon>
        <taxon>Tetranychus</taxon>
    </lineage>
</organism>
<dbReference type="SMART" id="SM00382">
    <property type="entry name" value="AAA"/>
    <property type="match status" value="1"/>
</dbReference>